<dbReference type="EC" id="7.1.1.2" evidence="3 16"/>
<keyword evidence="10 16" id="KW-1133">Transmembrane helix</keyword>
<evidence type="ECO:0000256" key="8">
    <source>
        <dbReference type="ARBA" id="ARBA00022967"/>
    </source>
</evidence>
<evidence type="ECO:0000256" key="5">
    <source>
        <dbReference type="ARBA" id="ARBA00022448"/>
    </source>
</evidence>
<evidence type="ECO:0000259" key="19">
    <source>
        <dbReference type="Pfam" id="PF01059"/>
    </source>
</evidence>
<comment type="similarity">
    <text evidence="2 16">Belongs to the complex I subunit 4 family.</text>
</comment>
<feature type="signal peptide" evidence="17">
    <location>
        <begin position="1"/>
        <end position="19"/>
    </location>
</feature>
<evidence type="ECO:0000256" key="2">
    <source>
        <dbReference type="ARBA" id="ARBA00009025"/>
    </source>
</evidence>
<dbReference type="EMBL" id="MK120303">
    <property type="protein sequence ID" value="QGA73891.1"/>
    <property type="molecule type" value="Genomic_DNA"/>
</dbReference>
<keyword evidence="6 16" id="KW-0679">Respiratory chain</keyword>
<dbReference type="InterPro" id="IPR000260">
    <property type="entry name" value="NADH4_N"/>
</dbReference>
<name>A0A5Q0U089_MARNE</name>
<evidence type="ECO:0000256" key="12">
    <source>
        <dbReference type="ARBA" id="ARBA00023075"/>
    </source>
</evidence>
<evidence type="ECO:0000256" key="17">
    <source>
        <dbReference type="SAM" id="SignalP"/>
    </source>
</evidence>
<evidence type="ECO:0000256" key="10">
    <source>
        <dbReference type="ARBA" id="ARBA00022989"/>
    </source>
</evidence>
<proteinExistence type="inferred from homology"/>
<dbReference type="GO" id="GO:0003954">
    <property type="term" value="F:NADH dehydrogenase activity"/>
    <property type="evidence" value="ECO:0007669"/>
    <property type="project" value="TreeGrafter"/>
</dbReference>
<dbReference type="GO" id="GO:0015990">
    <property type="term" value="P:electron transport coupled proton transport"/>
    <property type="evidence" value="ECO:0007669"/>
    <property type="project" value="TreeGrafter"/>
</dbReference>
<keyword evidence="9 16" id="KW-0249">Electron transport</keyword>
<keyword evidence="17" id="KW-0732">Signal</keyword>
<comment type="function">
    <text evidence="16">Core subunit of the mitochondrial membrane respiratory chain NADH dehydrogenase (Complex I) which catalyzes electron transfer from NADH through the respiratory chain, using ubiquinone as an electron acceptor. Essential for the catalytic activity and assembly of complex I.</text>
</comment>
<feature type="transmembrane region" description="Helical" evidence="16">
    <location>
        <begin position="217"/>
        <end position="238"/>
    </location>
</feature>
<feature type="transmembrane region" description="Helical" evidence="16">
    <location>
        <begin position="278"/>
        <end position="297"/>
    </location>
</feature>
<evidence type="ECO:0000256" key="6">
    <source>
        <dbReference type="ARBA" id="ARBA00022660"/>
    </source>
</evidence>
<keyword evidence="5 16" id="KW-0813">Transport</keyword>
<keyword evidence="12 16" id="KW-0830">Ubiquinone</keyword>
<reference evidence="20" key="1">
    <citation type="submission" date="2018-11" db="EMBL/GenBank/DDBJ databases">
        <title>Mitogenome of the invasive worm Marenzelleria neglecta.</title>
        <authorList>
            <person name="Gastineau R."/>
        </authorList>
    </citation>
    <scope>NUCLEOTIDE SEQUENCE</scope>
</reference>
<evidence type="ECO:0000256" key="13">
    <source>
        <dbReference type="ARBA" id="ARBA00023128"/>
    </source>
</evidence>
<dbReference type="GO" id="GO:0008137">
    <property type="term" value="F:NADH dehydrogenase (ubiquinone) activity"/>
    <property type="evidence" value="ECO:0007669"/>
    <property type="project" value="UniProtKB-UniRule"/>
</dbReference>
<protein>
    <recommendedName>
        <fullName evidence="4 16">NADH-ubiquinone oxidoreductase chain 4</fullName>
        <ecNumber evidence="3 16">7.1.1.2</ecNumber>
    </recommendedName>
</protein>
<feature type="transmembrane region" description="Helical" evidence="16">
    <location>
        <begin position="49"/>
        <end position="78"/>
    </location>
</feature>
<keyword evidence="14 16" id="KW-0472">Membrane</keyword>
<geneLocation type="mitochondrion" evidence="20"/>
<organism evidence="20">
    <name type="scientific">Marenzelleria neglecta</name>
    <name type="common">Red-gilled mud worm</name>
    <dbReference type="NCBI Taxonomy" id="361650"/>
    <lineage>
        <taxon>Eukaryota</taxon>
        <taxon>Metazoa</taxon>
        <taxon>Spiralia</taxon>
        <taxon>Lophotrochozoa</taxon>
        <taxon>Annelida</taxon>
        <taxon>Polychaeta</taxon>
        <taxon>Sedentaria</taxon>
        <taxon>Canalipalpata</taxon>
        <taxon>Spionida</taxon>
        <taxon>Spionidae</taxon>
        <taxon>Marenzelleria</taxon>
    </lineage>
</organism>
<dbReference type="PANTHER" id="PTHR43507:SF20">
    <property type="entry name" value="NADH-UBIQUINONE OXIDOREDUCTASE CHAIN 4"/>
    <property type="match status" value="1"/>
</dbReference>
<feature type="transmembrane region" description="Helical" evidence="16">
    <location>
        <begin position="187"/>
        <end position="210"/>
    </location>
</feature>
<evidence type="ECO:0000256" key="14">
    <source>
        <dbReference type="ARBA" id="ARBA00023136"/>
    </source>
</evidence>
<evidence type="ECO:0000256" key="9">
    <source>
        <dbReference type="ARBA" id="ARBA00022982"/>
    </source>
</evidence>
<keyword evidence="7 16" id="KW-0812">Transmembrane</keyword>
<dbReference type="PANTHER" id="PTHR43507">
    <property type="entry name" value="NADH-UBIQUINONE OXIDOREDUCTASE CHAIN 4"/>
    <property type="match status" value="1"/>
</dbReference>
<feature type="transmembrane region" description="Helical" evidence="16">
    <location>
        <begin position="113"/>
        <end position="133"/>
    </location>
</feature>
<feature type="transmembrane region" description="Helical" evidence="16">
    <location>
        <begin position="373"/>
        <end position="406"/>
    </location>
</feature>
<feature type="transmembrane region" description="Helical" evidence="16">
    <location>
        <begin position="90"/>
        <end position="107"/>
    </location>
</feature>
<evidence type="ECO:0000256" key="16">
    <source>
        <dbReference type="RuleBase" id="RU003297"/>
    </source>
</evidence>
<feature type="chain" id="PRO_5024379972" description="NADH-ubiquinone oxidoreductase chain 4" evidence="17">
    <location>
        <begin position="20"/>
        <end position="452"/>
    </location>
</feature>
<dbReference type="PRINTS" id="PR01437">
    <property type="entry name" value="NUOXDRDTASE4"/>
</dbReference>
<feature type="domain" description="NADH:quinone oxidoreductase/Mrp antiporter transmembrane" evidence="18">
    <location>
        <begin position="108"/>
        <end position="393"/>
    </location>
</feature>
<dbReference type="InterPro" id="IPR001750">
    <property type="entry name" value="ND/Mrp_TM"/>
</dbReference>
<dbReference type="AlphaFoldDB" id="A0A5Q0U089"/>
<sequence>MLKILLPLTILLLLPTALPSSSLWIALMTSLMILSTISLLSLPVYFDTFIYGSLFIDLMGAMLVTLSLFVTLLMVMASQKILMTKNSPKNFLTLVTLLALILVLAFISSNLMFFYIMFEASLVPTLFLILGWGYQPERLQAGTYLMFYTITASLPLLFSLLILFNANSHLNFTLPYWSFIPYSSMSTVWWLITILAFLVKTPLFISHLWLPKAHVEAPVAGSMILAGILLKLGGYGMIRIATNFMKLNLKIAPMIMSISLIGAVITSFICIRQTDVKSLIAYSSVSHMGLVTGGILSNTPWGWTGAFTLMLAHGLCSSCMFALANMTYETTQTRSMATTKGLMNLFPAMTLWWFIFSACNMGAPPSLNLMGEIILITSILAFSNFSSILLGIISFLAAGYSLFLYTSTQHGPTPAFMNPLSLFTPRNYTTCFIHFIPLIFFILKADMIASWL</sequence>
<comment type="catalytic activity">
    <reaction evidence="15 16">
        <text>a ubiquinone + NADH + 5 H(+)(in) = a ubiquinol + NAD(+) + 4 H(+)(out)</text>
        <dbReference type="Rhea" id="RHEA:29091"/>
        <dbReference type="Rhea" id="RHEA-COMP:9565"/>
        <dbReference type="Rhea" id="RHEA-COMP:9566"/>
        <dbReference type="ChEBI" id="CHEBI:15378"/>
        <dbReference type="ChEBI" id="CHEBI:16389"/>
        <dbReference type="ChEBI" id="CHEBI:17976"/>
        <dbReference type="ChEBI" id="CHEBI:57540"/>
        <dbReference type="ChEBI" id="CHEBI:57945"/>
        <dbReference type="EC" id="7.1.1.2"/>
    </reaction>
</comment>
<feature type="transmembrane region" description="Helical" evidence="16">
    <location>
        <begin position="345"/>
        <end position="367"/>
    </location>
</feature>
<dbReference type="Pfam" id="PF01059">
    <property type="entry name" value="Oxidored_q5_N"/>
    <property type="match status" value="1"/>
</dbReference>
<dbReference type="InterPro" id="IPR003918">
    <property type="entry name" value="NADH_UbQ_OxRdtase"/>
</dbReference>
<keyword evidence="13 16" id="KW-0496">Mitochondrion</keyword>
<feature type="domain" description="NADH:ubiquinone oxidoreductase chain 4 N-terminal" evidence="19">
    <location>
        <begin position="1"/>
        <end position="105"/>
    </location>
</feature>
<evidence type="ECO:0000256" key="11">
    <source>
        <dbReference type="ARBA" id="ARBA00023027"/>
    </source>
</evidence>
<dbReference type="GO" id="GO:0042773">
    <property type="term" value="P:ATP synthesis coupled electron transport"/>
    <property type="evidence" value="ECO:0007669"/>
    <property type="project" value="InterPro"/>
</dbReference>
<evidence type="ECO:0000256" key="4">
    <source>
        <dbReference type="ARBA" id="ARBA00021006"/>
    </source>
</evidence>
<dbReference type="GO" id="GO:0031966">
    <property type="term" value="C:mitochondrial membrane"/>
    <property type="evidence" value="ECO:0007669"/>
    <property type="project" value="UniProtKB-SubCell"/>
</dbReference>
<keyword evidence="8" id="KW-1278">Translocase</keyword>
<feature type="transmembrane region" description="Helical" evidence="16">
    <location>
        <begin position="427"/>
        <end position="445"/>
    </location>
</feature>
<dbReference type="Pfam" id="PF00361">
    <property type="entry name" value="Proton_antipo_M"/>
    <property type="match status" value="1"/>
</dbReference>
<feature type="transmembrane region" description="Helical" evidence="16">
    <location>
        <begin position="303"/>
        <end position="324"/>
    </location>
</feature>
<evidence type="ECO:0000259" key="18">
    <source>
        <dbReference type="Pfam" id="PF00361"/>
    </source>
</evidence>
<evidence type="ECO:0000313" key="20">
    <source>
        <dbReference type="EMBL" id="QGA73891.1"/>
    </source>
</evidence>
<evidence type="ECO:0000256" key="15">
    <source>
        <dbReference type="ARBA" id="ARBA00049551"/>
    </source>
</evidence>
<comment type="subcellular location">
    <subcellularLocation>
        <location evidence="1 16">Mitochondrion membrane</location>
        <topology evidence="1 16">Multi-pass membrane protein</topology>
    </subcellularLocation>
</comment>
<feature type="transmembrane region" description="Helical" evidence="16">
    <location>
        <begin position="145"/>
        <end position="167"/>
    </location>
</feature>
<keyword evidence="11 16" id="KW-0520">NAD</keyword>
<gene>
    <name evidence="20" type="primary">nad4</name>
</gene>
<evidence type="ECO:0000256" key="3">
    <source>
        <dbReference type="ARBA" id="ARBA00012944"/>
    </source>
</evidence>
<evidence type="ECO:0000256" key="7">
    <source>
        <dbReference type="ARBA" id="ARBA00022692"/>
    </source>
</evidence>
<feature type="transmembrane region" description="Helical" evidence="16">
    <location>
        <begin position="250"/>
        <end position="271"/>
    </location>
</feature>
<accession>A0A5Q0U089</accession>
<evidence type="ECO:0000256" key="1">
    <source>
        <dbReference type="ARBA" id="ARBA00004225"/>
    </source>
</evidence>
<dbReference type="GO" id="GO:0048039">
    <property type="term" value="F:ubiquinone binding"/>
    <property type="evidence" value="ECO:0007669"/>
    <property type="project" value="TreeGrafter"/>
</dbReference>